<evidence type="ECO:0000256" key="1">
    <source>
        <dbReference type="ARBA" id="ARBA00004370"/>
    </source>
</evidence>
<comment type="subcellular location">
    <subcellularLocation>
        <location evidence="1">Membrane</location>
    </subcellularLocation>
</comment>
<evidence type="ECO:0000256" key="2">
    <source>
        <dbReference type="ARBA" id="ARBA00022692"/>
    </source>
</evidence>
<keyword evidence="2" id="KW-0812">Transmembrane</keyword>
<feature type="region of interest" description="Disordered" evidence="5">
    <location>
        <begin position="133"/>
        <end position="157"/>
    </location>
</feature>
<evidence type="ECO:0000256" key="4">
    <source>
        <dbReference type="ARBA" id="ARBA00023136"/>
    </source>
</evidence>
<proteinExistence type="predicted"/>
<evidence type="ECO:0000313" key="7">
    <source>
        <dbReference type="Proteomes" id="UP000267251"/>
    </source>
</evidence>
<reference evidence="7" key="1">
    <citation type="journal article" date="2018" name="Nat. Microbiol.">
        <title>Leveraging single-cell genomics to expand the fungal tree of life.</title>
        <authorList>
            <person name="Ahrendt S.R."/>
            <person name="Quandt C.A."/>
            <person name="Ciobanu D."/>
            <person name="Clum A."/>
            <person name="Salamov A."/>
            <person name="Andreopoulos B."/>
            <person name="Cheng J.F."/>
            <person name="Woyke T."/>
            <person name="Pelin A."/>
            <person name="Henrissat B."/>
            <person name="Reynolds N.K."/>
            <person name="Benny G.L."/>
            <person name="Smith M.E."/>
            <person name="James T.Y."/>
            <person name="Grigoriev I.V."/>
        </authorList>
    </citation>
    <scope>NUCLEOTIDE SEQUENCE [LARGE SCALE GENOMIC DNA]</scope>
</reference>
<dbReference type="InterPro" id="IPR023395">
    <property type="entry name" value="MCP_dom_sf"/>
</dbReference>
<evidence type="ECO:0000256" key="5">
    <source>
        <dbReference type="SAM" id="MobiDB-lite"/>
    </source>
</evidence>
<keyword evidence="4" id="KW-0472">Membrane</keyword>
<dbReference type="Proteomes" id="UP000267251">
    <property type="component" value="Unassembled WGS sequence"/>
</dbReference>
<dbReference type="Gene3D" id="1.50.40.10">
    <property type="entry name" value="Mitochondrial carrier domain"/>
    <property type="match status" value="1"/>
</dbReference>
<keyword evidence="7" id="KW-1185">Reference proteome</keyword>
<gene>
    <name evidence="6" type="ORF">BJ684DRAFT_19885</name>
</gene>
<protein>
    <recommendedName>
        <fullName evidence="8">Mitochondrial carrier domain-containing protein</fullName>
    </recommendedName>
</protein>
<dbReference type="GO" id="GO:0016020">
    <property type="term" value="C:membrane"/>
    <property type="evidence" value="ECO:0007669"/>
    <property type="project" value="UniProtKB-SubCell"/>
</dbReference>
<evidence type="ECO:0000313" key="6">
    <source>
        <dbReference type="EMBL" id="RKP13651.1"/>
    </source>
</evidence>
<name>A0A4P9Y5Z4_9FUNG</name>
<evidence type="ECO:0000256" key="3">
    <source>
        <dbReference type="ARBA" id="ARBA00022989"/>
    </source>
</evidence>
<organism evidence="6 7">
    <name type="scientific">Piptocephalis cylindrospora</name>
    <dbReference type="NCBI Taxonomy" id="1907219"/>
    <lineage>
        <taxon>Eukaryota</taxon>
        <taxon>Fungi</taxon>
        <taxon>Fungi incertae sedis</taxon>
        <taxon>Zoopagomycota</taxon>
        <taxon>Zoopagomycotina</taxon>
        <taxon>Zoopagomycetes</taxon>
        <taxon>Zoopagales</taxon>
        <taxon>Piptocephalidaceae</taxon>
        <taxon>Piptocephalis</taxon>
    </lineage>
</organism>
<accession>A0A4P9Y5Z4</accession>
<dbReference type="OrthoDB" id="77989at2759"/>
<sequence length="196" mass="21281">MHRRYPSALHALFTLVTTEHEHSFLSLYLHNPLLGPTLLVHTLRPLLHHAAPLLIERVLSVSRSEAPALYALSIFAVNTLGAVILMPVETVRKRLQVQTRGGARELPTCVAVGRNYTGFGDCLRRVVMEEGGRRSVRSGGKHGSGSSRSGRPRASSWGGDGWGVQGLYRGFGTQIVLNAATALLGLVNGLPTEDDW</sequence>
<dbReference type="AlphaFoldDB" id="A0A4P9Y5Z4"/>
<evidence type="ECO:0008006" key="8">
    <source>
        <dbReference type="Google" id="ProtNLM"/>
    </source>
</evidence>
<dbReference type="EMBL" id="KZ987972">
    <property type="protein sequence ID" value="RKP13651.1"/>
    <property type="molecule type" value="Genomic_DNA"/>
</dbReference>
<dbReference type="SUPFAM" id="SSF103506">
    <property type="entry name" value="Mitochondrial carrier"/>
    <property type="match status" value="1"/>
</dbReference>
<feature type="compositionally biased region" description="Low complexity" evidence="5">
    <location>
        <begin position="144"/>
        <end position="157"/>
    </location>
</feature>
<keyword evidence="3" id="KW-1133">Transmembrane helix</keyword>